<sequence length="618" mass="70604">MVPSRRSYLAFINFTEHDIEVVNYGVDAWDWDDGDARPDKQFPPWTIVKPFKRIERILETADRARRCDVKIDIRFKTAGPLGEKMQTLQFDQRDAFSSAEGIGVLEKTSSSEMQVDCYRIAYGEWQFVMIVPWMTINDTANWTKSLPDDRSIFHILLPGTHDSAAHGADVARISTQCQSEEFWRMQDQLDRGIRAFDLRFKIDGDSVISQHGGVNLGYSASEIRIFEDIANWLLAHPREFCVAKVRGDSTTLYAVERYYNRHRACFWNEKRWPNNVGEARGKCIILSEGFVPRENEQPITGLLGEQNPGDYLWGDNIKDQRIRIAGKTVQVQDNYELKTHKAKFEQIDAMLKKSMGLGPGSDADWFFNWTSASYTMVPWDFANGLAGQWGMNRWLLYRLCRYELQAPMSAVDFAGNRWTPRGIIFMDYYREPNKNWSPCVLPQVMLALNRSYKFDTQKPGDVRITIGSWAGGMGGGEFNTQASLRELDNKQIAEIRVRCGNRVDAIKLRWWNRNNNPGSIDGKWQGGPGGGEQSFDTGGHRIVRVEGYADHRINQLQFFLHDGGFSRRFGDSTAGQRFVWESKEKDGALLGFQGRSGNSVDGLAPIWVSNSEYAREHG</sequence>
<accession>A0A9W9CZC4</accession>
<dbReference type="InterPro" id="IPR051057">
    <property type="entry name" value="PI-PLC_domain"/>
</dbReference>
<dbReference type="SUPFAM" id="SSF51695">
    <property type="entry name" value="PLC-like phosphodiesterases"/>
    <property type="match status" value="1"/>
</dbReference>
<keyword evidence="3" id="KW-1185">Reference proteome</keyword>
<evidence type="ECO:0000313" key="2">
    <source>
        <dbReference type="EMBL" id="KAJ4394977.1"/>
    </source>
</evidence>
<organism evidence="2 3">
    <name type="scientific">Didymella pomorum</name>
    <dbReference type="NCBI Taxonomy" id="749634"/>
    <lineage>
        <taxon>Eukaryota</taxon>
        <taxon>Fungi</taxon>
        <taxon>Dikarya</taxon>
        <taxon>Ascomycota</taxon>
        <taxon>Pezizomycotina</taxon>
        <taxon>Dothideomycetes</taxon>
        <taxon>Pleosporomycetidae</taxon>
        <taxon>Pleosporales</taxon>
        <taxon>Pleosporineae</taxon>
        <taxon>Didymellaceae</taxon>
        <taxon>Didymella</taxon>
    </lineage>
</organism>
<dbReference type="InterPro" id="IPR001229">
    <property type="entry name" value="Jacalin-like_lectin_dom"/>
</dbReference>
<gene>
    <name evidence="2" type="ORF">N0V91_011143</name>
</gene>
<dbReference type="AlphaFoldDB" id="A0A9W9CZC4"/>
<dbReference type="PANTHER" id="PTHR13593:SF113">
    <property type="entry name" value="SI:DKEY-266F7.9"/>
    <property type="match status" value="1"/>
</dbReference>
<evidence type="ECO:0000313" key="3">
    <source>
        <dbReference type="Proteomes" id="UP001140510"/>
    </source>
</evidence>
<dbReference type="GO" id="GO:0008081">
    <property type="term" value="F:phosphoric diester hydrolase activity"/>
    <property type="evidence" value="ECO:0007669"/>
    <property type="project" value="InterPro"/>
</dbReference>
<dbReference type="SUPFAM" id="SSF51101">
    <property type="entry name" value="Mannose-binding lectins"/>
    <property type="match status" value="1"/>
</dbReference>
<protein>
    <recommendedName>
        <fullName evidence="1">Jacalin-type lectin domain-containing protein</fullName>
    </recommendedName>
</protein>
<dbReference type="SMART" id="SM00915">
    <property type="entry name" value="Jacalin"/>
    <property type="match status" value="1"/>
</dbReference>
<dbReference type="PROSITE" id="PS50007">
    <property type="entry name" value="PIPLC_X_DOMAIN"/>
    <property type="match status" value="1"/>
</dbReference>
<feature type="domain" description="Jacalin-type lectin" evidence="1">
    <location>
        <begin position="463"/>
        <end position="609"/>
    </location>
</feature>
<dbReference type="InterPro" id="IPR017946">
    <property type="entry name" value="PLC-like_Pdiesterase_TIM-brl"/>
</dbReference>
<dbReference type="Gene3D" id="3.20.20.190">
    <property type="entry name" value="Phosphatidylinositol (PI) phosphodiesterase"/>
    <property type="match status" value="1"/>
</dbReference>
<dbReference type="EMBL" id="JAPEVA010000185">
    <property type="protein sequence ID" value="KAJ4394977.1"/>
    <property type="molecule type" value="Genomic_DNA"/>
</dbReference>
<dbReference type="InterPro" id="IPR036404">
    <property type="entry name" value="Jacalin-like_lectin_dom_sf"/>
</dbReference>
<dbReference type="Proteomes" id="UP001140510">
    <property type="component" value="Unassembled WGS sequence"/>
</dbReference>
<proteinExistence type="predicted"/>
<dbReference type="OrthoDB" id="1046782at2759"/>
<name>A0A9W9CZC4_9PLEO</name>
<dbReference type="Pfam" id="PF01419">
    <property type="entry name" value="Jacalin"/>
    <property type="match status" value="1"/>
</dbReference>
<evidence type="ECO:0000259" key="1">
    <source>
        <dbReference type="PROSITE" id="PS51752"/>
    </source>
</evidence>
<reference evidence="2" key="1">
    <citation type="submission" date="2022-10" db="EMBL/GenBank/DDBJ databases">
        <title>Tapping the CABI collections for fungal endophytes: first genome assemblies for Collariella, Neodidymelliopsis, Ascochyta clinopodiicola, Didymella pomorum, Didymosphaeria variabile, Neocosmospora piperis and Neocucurbitaria cava.</title>
        <authorList>
            <person name="Hill R."/>
        </authorList>
    </citation>
    <scope>NUCLEOTIDE SEQUENCE</scope>
    <source>
        <strain evidence="2">IMI 355091</strain>
    </source>
</reference>
<dbReference type="PANTHER" id="PTHR13593">
    <property type="match status" value="1"/>
</dbReference>
<dbReference type="GO" id="GO:0006629">
    <property type="term" value="P:lipid metabolic process"/>
    <property type="evidence" value="ECO:0007669"/>
    <property type="project" value="InterPro"/>
</dbReference>
<dbReference type="Gene3D" id="2.100.10.30">
    <property type="entry name" value="Jacalin-like lectin domain"/>
    <property type="match status" value="1"/>
</dbReference>
<comment type="caution">
    <text evidence="2">The sequence shown here is derived from an EMBL/GenBank/DDBJ whole genome shotgun (WGS) entry which is preliminary data.</text>
</comment>
<dbReference type="PROSITE" id="PS51752">
    <property type="entry name" value="JACALIN_LECTIN"/>
    <property type="match status" value="1"/>
</dbReference>